<accession>A0ABV4TTI7</accession>
<proteinExistence type="predicted"/>
<protein>
    <recommendedName>
        <fullName evidence="4">Outer membrane protein assembly factor BamC</fullName>
    </recommendedName>
</protein>
<evidence type="ECO:0000313" key="2">
    <source>
        <dbReference type="EMBL" id="MFA9460548.1"/>
    </source>
</evidence>
<organism evidence="2 3">
    <name type="scientific">Thiohalorhabdus methylotrophus</name>
    <dbReference type="NCBI Taxonomy" id="3242694"/>
    <lineage>
        <taxon>Bacteria</taxon>
        <taxon>Pseudomonadati</taxon>
        <taxon>Pseudomonadota</taxon>
        <taxon>Gammaproteobacteria</taxon>
        <taxon>Thiohalorhabdales</taxon>
        <taxon>Thiohalorhabdaceae</taxon>
        <taxon>Thiohalorhabdus</taxon>
    </lineage>
</organism>
<feature type="region of interest" description="Disordered" evidence="1">
    <location>
        <begin position="40"/>
        <end position="76"/>
    </location>
</feature>
<dbReference type="EMBL" id="JBGUAW010000004">
    <property type="protein sequence ID" value="MFA9460548.1"/>
    <property type="molecule type" value="Genomic_DNA"/>
</dbReference>
<sequence length="228" mass="25430">MTEARMPNRQNRAWTWLGLLLAAALLVGCGAKHTVGDTVVYDPQANGPEGRQAPESSDNQKPAPAKKDESVGQFMEADETSVGGREWVAEIHEEDGRFWLEVPFEVPTTYAGVRASTLMQGLTLAKERFGAHRFVTEQAYWAWHPESESGLGLFMRVLTKGFGKNARYRFEVAVQDLANGGSRVEVRQHRQIIEGNERQDVGDWVPADEPDPEITRNYLSGLQKAFGE</sequence>
<gene>
    <name evidence="2" type="ORF">ACERLL_06865</name>
</gene>
<dbReference type="PROSITE" id="PS51257">
    <property type="entry name" value="PROKAR_LIPOPROTEIN"/>
    <property type="match status" value="1"/>
</dbReference>
<dbReference type="Proteomes" id="UP001575181">
    <property type="component" value="Unassembled WGS sequence"/>
</dbReference>
<evidence type="ECO:0008006" key="4">
    <source>
        <dbReference type="Google" id="ProtNLM"/>
    </source>
</evidence>
<name>A0ABV4TTI7_9GAMM</name>
<dbReference type="RefSeq" id="WP_373655331.1">
    <property type="nucleotide sequence ID" value="NZ_JBGUAW010000004.1"/>
</dbReference>
<reference evidence="2 3" key="1">
    <citation type="submission" date="2024-08" db="EMBL/GenBank/DDBJ databases">
        <title>Whole-genome sequencing of halo(alkali)philic microorganisms from hypersaline lakes.</title>
        <authorList>
            <person name="Sorokin D.Y."/>
            <person name="Merkel A.Y."/>
            <person name="Messina E."/>
            <person name="Yakimov M."/>
        </authorList>
    </citation>
    <scope>NUCLEOTIDE SEQUENCE [LARGE SCALE GENOMIC DNA]</scope>
    <source>
        <strain evidence="2 3">Cl-TMA</strain>
    </source>
</reference>
<evidence type="ECO:0000256" key="1">
    <source>
        <dbReference type="SAM" id="MobiDB-lite"/>
    </source>
</evidence>
<evidence type="ECO:0000313" key="3">
    <source>
        <dbReference type="Proteomes" id="UP001575181"/>
    </source>
</evidence>
<comment type="caution">
    <text evidence="2">The sequence shown here is derived from an EMBL/GenBank/DDBJ whole genome shotgun (WGS) entry which is preliminary data.</text>
</comment>
<keyword evidence="3" id="KW-1185">Reference proteome</keyword>